<dbReference type="WBParaSite" id="scaffold43135_cov284.g24095">
    <property type="protein sequence ID" value="scaffold43135_cov284.g24095"/>
    <property type="gene ID" value="scaffold43135_cov284.g24095"/>
</dbReference>
<organism evidence="1 2">
    <name type="scientific">Meloidogyne javanica</name>
    <name type="common">Root-knot nematode worm</name>
    <dbReference type="NCBI Taxonomy" id="6303"/>
    <lineage>
        <taxon>Eukaryota</taxon>
        <taxon>Metazoa</taxon>
        <taxon>Ecdysozoa</taxon>
        <taxon>Nematoda</taxon>
        <taxon>Chromadorea</taxon>
        <taxon>Rhabditida</taxon>
        <taxon>Tylenchina</taxon>
        <taxon>Tylenchomorpha</taxon>
        <taxon>Tylenchoidea</taxon>
        <taxon>Meloidogynidae</taxon>
        <taxon>Meloidogyninae</taxon>
        <taxon>Meloidogyne</taxon>
        <taxon>Meloidogyne incognita group</taxon>
    </lineage>
</organism>
<sequence>MAYQGLMMRNPQYFAAASGFSSSPTTCSSAASLHTGNIGGGPSFVYTTNTSSDFAMLHAVSSVADILILWGSQPR</sequence>
<reference evidence="2" key="1">
    <citation type="submission" date="2022-11" db="UniProtKB">
        <authorList>
            <consortium name="WormBaseParasite"/>
        </authorList>
    </citation>
    <scope>IDENTIFICATION</scope>
</reference>
<proteinExistence type="predicted"/>
<evidence type="ECO:0000313" key="1">
    <source>
        <dbReference type="Proteomes" id="UP000887561"/>
    </source>
</evidence>
<dbReference type="AlphaFoldDB" id="A0A915MNK1"/>
<keyword evidence="1" id="KW-1185">Reference proteome</keyword>
<dbReference type="Proteomes" id="UP000887561">
    <property type="component" value="Unplaced"/>
</dbReference>
<protein>
    <submittedName>
        <fullName evidence="2">Uncharacterized protein</fullName>
    </submittedName>
</protein>
<name>A0A915MNK1_MELJA</name>
<evidence type="ECO:0000313" key="2">
    <source>
        <dbReference type="WBParaSite" id="scaffold43135_cov284.g24095"/>
    </source>
</evidence>
<accession>A0A915MNK1</accession>